<feature type="transmembrane region" description="Helical" evidence="1">
    <location>
        <begin position="27"/>
        <end position="46"/>
    </location>
</feature>
<protein>
    <submittedName>
        <fullName evidence="2">Uncharacterized protein</fullName>
    </submittedName>
</protein>
<evidence type="ECO:0000313" key="2">
    <source>
        <dbReference type="EMBL" id="CUU24963.1"/>
    </source>
</evidence>
<dbReference type="STRING" id="1619313.EM595_2732"/>
<feature type="transmembrane region" description="Helical" evidence="1">
    <location>
        <begin position="58"/>
        <end position="77"/>
    </location>
</feature>
<name>A0A0U5L8C2_9GAMM</name>
<reference evidence="3" key="1">
    <citation type="submission" date="2015-11" db="EMBL/GenBank/DDBJ databases">
        <authorList>
            <person name="Blom J."/>
        </authorList>
    </citation>
    <scope>NUCLEOTIDE SEQUENCE [LARGE SCALE GENOMIC DNA]</scope>
</reference>
<dbReference type="OrthoDB" id="6555535at2"/>
<feature type="transmembrane region" description="Helical" evidence="1">
    <location>
        <begin position="237"/>
        <end position="254"/>
    </location>
</feature>
<dbReference type="AlphaFoldDB" id="A0A0U5L8C2"/>
<gene>
    <name evidence="2" type="ORF">EM595_2732</name>
</gene>
<dbReference type="PATRIC" id="fig|1619313.3.peg.2838"/>
<evidence type="ECO:0000256" key="1">
    <source>
        <dbReference type="SAM" id="Phobius"/>
    </source>
</evidence>
<feature type="transmembrane region" description="Helical" evidence="1">
    <location>
        <begin position="89"/>
        <end position="106"/>
    </location>
</feature>
<keyword evidence="1" id="KW-0812">Transmembrane</keyword>
<accession>A0A0U5L8C2</accession>
<feature type="transmembrane region" description="Helical" evidence="1">
    <location>
        <begin position="194"/>
        <end position="225"/>
    </location>
</feature>
<organism evidence="2 3">
    <name type="scientific">Duffyella gerundensis</name>
    <dbReference type="NCBI Taxonomy" id="1619313"/>
    <lineage>
        <taxon>Bacteria</taxon>
        <taxon>Pseudomonadati</taxon>
        <taxon>Pseudomonadota</taxon>
        <taxon>Gammaproteobacteria</taxon>
        <taxon>Enterobacterales</taxon>
        <taxon>Erwiniaceae</taxon>
        <taxon>Duffyella</taxon>
    </lineage>
</organism>
<dbReference type="Proteomes" id="UP000059419">
    <property type="component" value="Chromosome 1"/>
</dbReference>
<dbReference type="EMBL" id="LN907827">
    <property type="protein sequence ID" value="CUU24963.1"/>
    <property type="molecule type" value="Genomic_DNA"/>
</dbReference>
<keyword evidence="1" id="KW-0472">Membrane</keyword>
<evidence type="ECO:0000313" key="3">
    <source>
        <dbReference type="Proteomes" id="UP000059419"/>
    </source>
</evidence>
<keyword evidence="3" id="KW-1185">Reference proteome</keyword>
<dbReference type="KEGG" id="ege:EM595_2732"/>
<dbReference type="RefSeq" id="WP_067433018.1">
    <property type="nucleotide sequence ID" value="NZ_LN907827.1"/>
</dbReference>
<proteinExistence type="predicted"/>
<keyword evidence="1" id="KW-1133">Transmembrane helix</keyword>
<sequence>MTTLSPLGEQIASPPVTRSYTALSLNLALLLAVGLYLLFSLCVLWAARDIDIFRATPFLFWLMASLGIALLLAVLVLEPLLKRIRANSLAVVLLMLTLAAGGAWASKSWMLTTLADAVAAMPVAQKNSVLGLNKLLVDKKTPQLAKLFGVQPEAVEPGELMALKNVQLASGVLTPLKARPLKADRDMKTLLMTVIYSAGLTIVVGGILILLNALAVILIVGRMLAALLPRQERTIRLASLGVTLIAGFILYHSIADKESVLTSSPHYQAFSSALAQQQGEEMAQLVTFAVHNQGILLPLAEQAAEKVNWR</sequence>